<dbReference type="InterPro" id="IPR013746">
    <property type="entry name" value="HMG_CoA_synt_C_dom"/>
</dbReference>
<evidence type="ECO:0000313" key="5">
    <source>
        <dbReference type="EMBL" id="GKS80345.1"/>
    </source>
</evidence>
<keyword evidence="6" id="KW-1185">Reference proteome</keyword>
<organism evidence="5 6">
    <name type="scientific">Ligilactobacillus pabuli</name>
    <dbReference type="NCBI Taxonomy" id="2886039"/>
    <lineage>
        <taxon>Bacteria</taxon>
        <taxon>Bacillati</taxon>
        <taxon>Bacillota</taxon>
        <taxon>Bacilli</taxon>
        <taxon>Lactobacillales</taxon>
        <taxon>Lactobacillaceae</taxon>
        <taxon>Ligilactobacillus</taxon>
    </lineage>
</organism>
<name>A0ABQ5JEB0_9LACO</name>
<comment type="caution">
    <text evidence="5">The sequence shown here is derived from an EMBL/GenBank/DDBJ whole genome shotgun (WGS) entry which is preliminary data.</text>
</comment>
<feature type="domain" description="Hydroxymethylglutaryl-coenzyme A synthase C-terminal" evidence="4">
    <location>
        <begin position="176"/>
        <end position="244"/>
    </location>
</feature>
<dbReference type="CDD" id="cd00827">
    <property type="entry name" value="init_cond_enzymes"/>
    <property type="match status" value="1"/>
</dbReference>
<gene>
    <name evidence="5" type="ORF">LPAF129_00300</name>
</gene>
<keyword evidence="2" id="KW-0808">Transferase</keyword>
<evidence type="ECO:0000259" key="4">
    <source>
        <dbReference type="Pfam" id="PF08540"/>
    </source>
</evidence>
<dbReference type="NCBIfam" id="TIGR01835">
    <property type="entry name" value="HMG-CoA-S_prok"/>
    <property type="match status" value="1"/>
</dbReference>
<dbReference type="PANTHER" id="PTHR43323:SF2">
    <property type="entry name" value="HYDROXYMETHYLGLUTARYL-COA SYNTHASE"/>
    <property type="match status" value="1"/>
</dbReference>
<dbReference type="RefSeq" id="WP_244053783.1">
    <property type="nucleotide sequence ID" value="NZ_BQXH01000001.1"/>
</dbReference>
<feature type="domain" description="Hydroxymethylglutaryl-coenzyme A synthase N-terminal" evidence="3">
    <location>
        <begin position="3"/>
        <end position="163"/>
    </location>
</feature>
<reference evidence="5" key="1">
    <citation type="journal article" date="2022" name="Int. J. Syst. Evol. Microbiol.">
        <title>A novel species of lactic acid bacteria, Ligilactobacillus pabuli sp. nov., isolated from alfalfa silage.</title>
        <authorList>
            <person name="Tohno M."/>
            <person name="Tanizawa Y."/>
            <person name="Sawada H."/>
            <person name="Sakamoto M."/>
            <person name="Ohkuma M."/>
            <person name="Kobayashi H."/>
        </authorList>
    </citation>
    <scope>NUCLEOTIDE SEQUENCE</scope>
    <source>
        <strain evidence="5">AF129</strain>
    </source>
</reference>
<comment type="similarity">
    <text evidence="1">Belongs to the thiolase-like superfamily. HMG-CoA synthase family.</text>
</comment>
<dbReference type="InterPro" id="IPR011554">
    <property type="entry name" value="HMG_CoA_synthase_prok"/>
</dbReference>
<protein>
    <submittedName>
        <fullName evidence="5">Hydroxymethylglutaryl-CoA synthase</fullName>
    </submittedName>
</protein>
<evidence type="ECO:0000259" key="3">
    <source>
        <dbReference type="Pfam" id="PF01154"/>
    </source>
</evidence>
<dbReference type="Gene3D" id="3.40.47.10">
    <property type="match status" value="2"/>
</dbReference>
<sequence>MKIGIDKIGFATSNLYVDMAKLARARNEEPGKYLVGLGQSKMAVIPTTQDVVTLACNAAEKILTPEDKAEIGLVIFGTESGIDNSKSAAVYAADLLGLSEKIRAFEIKQACYGATAGIAMARGYLTLNPTKKVLVFGADIARYGLKTSGESTQGGGAVAVLLSVDPSILAFDPKTTYLARDIMDFWRPLDRKEALVEGKYSSQAYLDFFTEVYTDYVKQTGLTSADFDALIFHLPYTKMGLKALRLVTEKATPEVAESLTEEFEASRLYNRNVGNLYTGSLYLSLLSLLQNSTKLQSGSRIGLFSYGSGAQGEFFSGVLQDGFTALANDQTVATMLAQRQEVSVAEYEQIYQAGLNVKNGMQLPIEDDPAPYVLTGIQDHQLQYLKR</sequence>
<feature type="domain" description="Hydroxymethylglutaryl-coenzyme A synthase C-terminal" evidence="4">
    <location>
        <begin position="250"/>
        <end position="351"/>
    </location>
</feature>
<dbReference type="InterPro" id="IPR016039">
    <property type="entry name" value="Thiolase-like"/>
</dbReference>
<dbReference type="InterPro" id="IPR013528">
    <property type="entry name" value="HMG_CoA_synth_N"/>
</dbReference>
<dbReference type="PANTHER" id="PTHR43323">
    <property type="entry name" value="3-HYDROXY-3-METHYLGLUTARYL COENZYME A SYNTHASE"/>
    <property type="match status" value="1"/>
</dbReference>
<dbReference type="EMBL" id="BQXH01000001">
    <property type="protein sequence ID" value="GKS80345.1"/>
    <property type="molecule type" value="Genomic_DNA"/>
</dbReference>
<accession>A0ABQ5JEB0</accession>
<proteinExistence type="inferred from homology"/>
<evidence type="ECO:0000313" key="6">
    <source>
        <dbReference type="Proteomes" id="UP001055149"/>
    </source>
</evidence>
<dbReference type="Pfam" id="PF01154">
    <property type="entry name" value="HMG_CoA_synt_N"/>
    <property type="match status" value="1"/>
</dbReference>
<dbReference type="Proteomes" id="UP001055149">
    <property type="component" value="Unassembled WGS sequence"/>
</dbReference>
<evidence type="ECO:0000256" key="1">
    <source>
        <dbReference type="ARBA" id="ARBA00007061"/>
    </source>
</evidence>
<dbReference type="Pfam" id="PF08540">
    <property type="entry name" value="HMG_CoA_synt_C"/>
    <property type="match status" value="2"/>
</dbReference>
<evidence type="ECO:0000256" key="2">
    <source>
        <dbReference type="ARBA" id="ARBA00022679"/>
    </source>
</evidence>
<dbReference type="SUPFAM" id="SSF53901">
    <property type="entry name" value="Thiolase-like"/>
    <property type="match status" value="2"/>
</dbReference>